<gene>
    <name evidence="3" type="ORF">F5878DRAFT_634678</name>
</gene>
<sequence length="157" mass="15530">MPAFSRLLALALFFVALILVERPVVARPLSGRSPHDSFSGASSPSRGGDVGSANSNAANNQCVGAGCPSPGLLSVDSHNAGNGGETKSGDASVEPVAGKLFKPQCKRRPAGEGPQSYSGASGETTGGSSTGDFDLVDLFSDNAGDGGQSVSGESAAC</sequence>
<name>A0AA38U6R8_9AGAR</name>
<dbReference type="EMBL" id="MU806899">
    <property type="protein sequence ID" value="KAJ3832635.1"/>
    <property type="molecule type" value="Genomic_DNA"/>
</dbReference>
<evidence type="ECO:0000256" key="1">
    <source>
        <dbReference type="SAM" id="MobiDB-lite"/>
    </source>
</evidence>
<feature type="chain" id="PRO_5041257894" evidence="2">
    <location>
        <begin position="27"/>
        <end position="157"/>
    </location>
</feature>
<comment type="caution">
    <text evidence="3">The sequence shown here is derived from an EMBL/GenBank/DDBJ whole genome shotgun (WGS) entry which is preliminary data.</text>
</comment>
<reference evidence="3" key="1">
    <citation type="submission" date="2022-08" db="EMBL/GenBank/DDBJ databases">
        <authorList>
            <consortium name="DOE Joint Genome Institute"/>
            <person name="Min B."/>
            <person name="Riley R."/>
            <person name="Sierra-Patev S."/>
            <person name="Naranjo-Ortiz M."/>
            <person name="Looney B."/>
            <person name="Konkel Z."/>
            <person name="Slot J.C."/>
            <person name="Sakamoto Y."/>
            <person name="Steenwyk J.L."/>
            <person name="Rokas A."/>
            <person name="Carro J."/>
            <person name="Camarero S."/>
            <person name="Ferreira P."/>
            <person name="Molpeceres G."/>
            <person name="Ruiz-Duenas F.J."/>
            <person name="Serrano A."/>
            <person name="Henrissat B."/>
            <person name="Drula E."/>
            <person name="Hughes K.W."/>
            <person name="Mata J.L."/>
            <person name="Ishikawa N.K."/>
            <person name="Vargas-Isla R."/>
            <person name="Ushijima S."/>
            <person name="Smith C.A."/>
            <person name="Ahrendt S."/>
            <person name="Andreopoulos W."/>
            <person name="He G."/>
            <person name="Labutti K."/>
            <person name="Lipzen A."/>
            <person name="Ng V."/>
            <person name="Sandor L."/>
            <person name="Barry K."/>
            <person name="Martinez A.T."/>
            <person name="Xiao Y."/>
            <person name="Gibbons J.G."/>
            <person name="Terashima K."/>
            <person name="Hibbett D.S."/>
            <person name="Grigoriev I.V."/>
        </authorList>
    </citation>
    <scope>NUCLEOTIDE SEQUENCE</scope>
    <source>
        <strain evidence="3">TFB9207</strain>
    </source>
</reference>
<accession>A0AA38U6R8</accession>
<organism evidence="3 4">
    <name type="scientific">Lentinula raphanica</name>
    <dbReference type="NCBI Taxonomy" id="153919"/>
    <lineage>
        <taxon>Eukaryota</taxon>
        <taxon>Fungi</taxon>
        <taxon>Dikarya</taxon>
        <taxon>Basidiomycota</taxon>
        <taxon>Agaricomycotina</taxon>
        <taxon>Agaricomycetes</taxon>
        <taxon>Agaricomycetidae</taxon>
        <taxon>Agaricales</taxon>
        <taxon>Marasmiineae</taxon>
        <taxon>Omphalotaceae</taxon>
        <taxon>Lentinula</taxon>
    </lineage>
</organism>
<feature type="region of interest" description="Disordered" evidence="1">
    <location>
        <begin position="29"/>
        <end position="55"/>
    </location>
</feature>
<feature type="signal peptide" evidence="2">
    <location>
        <begin position="1"/>
        <end position="26"/>
    </location>
</feature>
<evidence type="ECO:0000256" key="2">
    <source>
        <dbReference type="SAM" id="SignalP"/>
    </source>
</evidence>
<dbReference type="Proteomes" id="UP001163846">
    <property type="component" value="Unassembled WGS sequence"/>
</dbReference>
<protein>
    <submittedName>
        <fullName evidence="3">Uncharacterized protein</fullName>
    </submittedName>
</protein>
<proteinExistence type="predicted"/>
<dbReference type="AlphaFoldDB" id="A0AA38U6R8"/>
<feature type="region of interest" description="Disordered" evidence="1">
    <location>
        <begin position="73"/>
        <end position="157"/>
    </location>
</feature>
<keyword evidence="2" id="KW-0732">Signal</keyword>
<evidence type="ECO:0000313" key="4">
    <source>
        <dbReference type="Proteomes" id="UP001163846"/>
    </source>
</evidence>
<keyword evidence="4" id="KW-1185">Reference proteome</keyword>
<evidence type="ECO:0000313" key="3">
    <source>
        <dbReference type="EMBL" id="KAJ3832635.1"/>
    </source>
</evidence>